<name>A0A834GJP6_RHOSS</name>
<protein>
    <recommendedName>
        <fullName evidence="5">Non-haem dioxygenase N-terminal domain-containing protein</fullName>
    </recommendedName>
</protein>
<feature type="region of interest" description="Disordered" evidence="4">
    <location>
        <begin position="187"/>
        <end position="208"/>
    </location>
</feature>
<comment type="caution">
    <text evidence="6">The sequence shown here is derived from an EMBL/GenBank/DDBJ whole genome shotgun (WGS) entry which is preliminary data.</text>
</comment>
<dbReference type="OrthoDB" id="288590at2759"/>
<sequence length="387" mass="42977">MDTKVISTRVHYTSLPDSYVRPKSDRPKLSEVQDCDDVPIIDPGSEDRISIVQQIGNACLLYGFFQVINHGVSMEAAERIQEVADEFFRLPVEEKMKLYSDDPTKTMRLSTSFNVKKETVHNWRDYLRLHSVHCYPLDQYVPEWPSNPSSFNNWPSQALGSHQDDRCKEPKFVLADNLLRVQTPISGNNTSRSQAQEGSHNSIVPNFNRAEDGSTRILPWLGNNQLTPEEQHSESETTIQDHYIVDMESISSGENFHPGTFGVSNSYPPAQVVINYLAVPRDTGTQNPTADQYWLKISKMLIPVSAGAVYNSSSMFAKVANTLAFIATLTAISIRPTRSRAIRISTKFGAIACAAGTLAAIGHDLPDDYRWASGVAFLIPAVAVAVA</sequence>
<evidence type="ECO:0000313" key="7">
    <source>
        <dbReference type="Proteomes" id="UP000626092"/>
    </source>
</evidence>
<dbReference type="EMBL" id="WJXA01000009">
    <property type="protein sequence ID" value="KAF7133019.1"/>
    <property type="molecule type" value="Genomic_DNA"/>
</dbReference>
<dbReference type="SUPFAM" id="SSF51197">
    <property type="entry name" value="Clavaminate synthase-like"/>
    <property type="match status" value="1"/>
</dbReference>
<feature type="domain" description="Non-haem dioxygenase N-terminal" evidence="5">
    <location>
        <begin position="38"/>
        <end position="146"/>
    </location>
</feature>
<proteinExistence type="predicted"/>
<gene>
    <name evidence="6" type="ORF">RHSIM_Rhsim09G0118200</name>
</gene>
<dbReference type="GO" id="GO:0016491">
    <property type="term" value="F:oxidoreductase activity"/>
    <property type="evidence" value="ECO:0007669"/>
    <property type="project" value="UniProtKB-KW"/>
</dbReference>
<evidence type="ECO:0000256" key="1">
    <source>
        <dbReference type="ARBA" id="ARBA00022723"/>
    </source>
</evidence>
<accession>A0A834GJP6</accession>
<dbReference type="Pfam" id="PF14226">
    <property type="entry name" value="DIOX_N"/>
    <property type="match status" value="1"/>
</dbReference>
<dbReference type="PANTHER" id="PTHR10209:SF251">
    <property type="entry name" value="PROTEIN DMR6-LIKE OXYGENASE 2"/>
    <property type="match status" value="1"/>
</dbReference>
<organism evidence="6 7">
    <name type="scientific">Rhododendron simsii</name>
    <name type="common">Sims's rhododendron</name>
    <dbReference type="NCBI Taxonomy" id="118357"/>
    <lineage>
        <taxon>Eukaryota</taxon>
        <taxon>Viridiplantae</taxon>
        <taxon>Streptophyta</taxon>
        <taxon>Embryophyta</taxon>
        <taxon>Tracheophyta</taxon>
        <taxon>Spermatophyta</taxon>
        <taxon>Magnoliopsida</taxon>
        <taxon>eudicotyledons</taxon>
        <taxon>Gunneridae</taxon>
        <taxon>Pentapetalae</taxon>
        <taxon>asterids</taxon>
        <taxon>Ericales</taxon>
        <taxon>Ericaceae</taxon>
        <taxon>Ericoideae</taxon>
        <taxon>Rhodoreae</taxon>
        <taxon>Rhododendron</taxon>
    </lineage>
</organism>
<dbReference type="InterPro" id="IPR026992">
    <property type="entry name" value="DIOX_N"/>
</dbReference>
<dbReference type="InterPro" id="IPR027443">
    <property type="entry name" value="IPNS-like_sf"/>
</dbReference>
<keyword evidence="1" id="KW-0479">Metal-binding</keyword>
<evidence type="ECO:0000259" key="5">
    <source>
        <dbReference type="Pfam" id="PF14226"/>
    </source>
</evidence>
<keyword evidence="3" id="KW-0408">Iron</keyword>
<evidence type="ECO:0000256" key="3">
    <source>
        <dbReference type="ARBA" id="ARBA00023004"/>
    </source>
</evidence>
<dbReference type="Gene3D" id="2.60.120.330">
    <property type="entry name" value="B-lactam Antibiotic, Isopenicillin N Synthase, Chain"/>
    <property type="match status" value="1"/>
</dbReference>
<dbReference type="AlphaFoldDB" id="A0A834GJP6"/>
<evidence type="ECO:0000313" key="6">
    <source>
        <dbReference type="EMBL" id="KAF7133019.1"/>
    </source>
</evidence>
<dbReference type="Proteomes" id="UP000626092">
    <property type="component" value="Unassembled WGS sequence"/>
</dbReference>
<dbReference type="GO" id="GO:0046872">
    <property type="term" value="F:metal ion binding"/>
    <property type="evidence" value="ECO:0007669"/>
    <property type="project" value="UniProtKB-KW"/>
</dbReference>
<reference evidence="6" key="1">
    <citation type="submission" date="2019-11" db="EMBL/GenBank/DDBJ databases">
        <authorList>
            <person name="Liu Y."/>
            <person name="Hou J."/>
            <person name="Li T.-Q."/>
            <person name="Guan C.-H."/>
            <person name="Wu X."/>
            <person name="Wu H.-Z."/>
            <person name="Ling F."/>
            <person name="Zhang R."/>
            <person name="Shi X.-G."/>
            <person name="Ren J.-P."/>
            <person name="Chen E.-F."/>
            <person name="Sun J.-M."/>
        </authorList>
    </citation>
    <scope>NUCLEOTIDE SEQUENCE</scope>
    <source>
        <strain evidence="6">Adult_tree_wgs_1</strain>
        <tissue evidence="6">Leaves</tissue>
    </source>
</reference>
<feature type="compositionally biased region" description="Polar residues" evidence="4">
    <location>
        <begin position="187"/>
        <end position="205"/>
    </location>
</feature>
<evidence type="ECO:0000256" key="2">
    <source>
        <dbReference type="ARBA" id="ARBA00023002"/>
    </source>
</evidence>
<keyword evidence="7" id="KW-1185">Reference proteome</keyword>
<evidence type="ECO:0000256" key="4">
    <source>
        <dbReference type="SAM" id="MobiDB-lite"/>
    </source>
</evidence>
<dbReference type="PANTHER" id="PTHR10209">
    <property type="entry name" value="OXIDOREDUCTASE, 2OG-FE II OXYGENASE FAMILY PROTEIN"/>
    <property type="match status" value="1"/>
</dbReference>
<keyword evidence="2" id="KW-0560">Oxidoreductase</keyword>